<feature type="chain" id="PRO_5004794437" description="TonB-dependent receptor plug domain-containing protein" evidence="1">
    <location>
        <begin position="20"/>
        <end position="147"/>
    </location>
</feature>
<feature type="signal peptide" evidence="1">
    <location>
        <begin position="1"/>
        <end position="19"/>
    </location>
</feature>
<keyword evidence="2" id="KW-0614">Plasmid</keyword>
<geneLocation type="plasmid" evidence="2 3">
    <name>1</name>
</geneLocation>
<dbReference type="AlphaFoldDB" id="W0RNH0"/>
<dbReference type="InParanoid" id="W0RNH0"/>
<reference evidence="2 3" key="1">
    <citation type="journal article" date="2014" name="Genome Announc.">
        <title>Genome Sequence and Methylome of Soil Bacterium Gemmatirosa kalamazoonensis KBS708T, a Member of the Rarely Cultivated Gemmatimonadetes Phylum.</title>
        <authorList>
            <person name="Debruyn J.M."/>
            <person name="Radosevich M."/>
            <person name="Wommack K.E."/>
            <person name="Polson S.W."/>
            <person name="Hauser L.J."/>
            <person name="Fawaz M.N."/>
            <person name="Korlach J."/>
            <person name="Tsai Y.C."/>
        </authorList>
    </citation>
    <scope>NUCLEOTIDE SEQUENCE [LARGE SCALE GENOMIC DNA]</scope>
    <source>
        <strain evidence="2 3">KBS708</strain>
        <plasmid evidence="3">Plasmid 1</plasmid>
    </source>
</reference>
<dbReference type="RefSeq" id="WP_025413634.1">
    <property type="nucleotide sequence ID" value="NZ_CP007129.1"/>
</dbReference>
<accession>W0RNH0</accession>
<evidence type="ECO:0008006" key="4">
    <source>
        <dbReference type="Google" id="ProtNLM"/>
    </source>
</evidence>
<name>W0RNH0_9BACT</name>
<evidence type="ECO:0000313" key="3">
    <source>
        <dbReference type="Proteomes" id="UP000019151"/>
    </source>
</evidence>
<dbReference type="Proteomes" id="UP000019151">
    <property type="component" value="Plasmid 1"/>
</dbReference>
<gene>
    <name evidence="2" type="ORF">J421_4751</name>
</gene>
<evidence type="ECO:0000313" key="2">
    <source>
        <dbReference type="EMBL" id="AHG92286.1"/>
    </source>
</evidence>
<evidence type="ECO:0000256" key="1">
    <source>
        <dbReference type="SAM" id="SignalP"/>
    </source>
</evidence>
<sequence length="147" mass="15755">MSPHRLALFALLVAAPVAARPTAAQDSATKTVKDARPARRDRYLITREELAAPDLQAQSVLEVIRRLRPNFLNVRGTQSCLGVCSANDAESGKVHASVDGNPVVSLSEINTMHIANVTEIRFLDAAAAMQKFGGSAHEGPVILIKTM</sequence>
<dbReference type="HOGENOM" id="CLU_1765399_0_0_0"/>
<organism evidence="2 3">
    <name type="scientific">Gemmatirosa kalamazoonensis</name>
    <dbReference type="NCBI Taxonomy" id="861299"/>
    <lineage>
        <taxon>Bacteria</taxon>
        <taxon>Pseudomonadati</taxon>
        <taxon>Gemmatimonadota</taxon>
        <taxon>Gemmatimonadia</taxon>
        <taxon>Gemmatimonadales</taxon>
        <taxon>Gemmatimonadaceae</taxon>
        <taxon>Gemmatirosa</taxon>
    </lineage>
</organism>
<dbReference type="EMBL" id="CP007129">
    <property type="protein sequence ID" value="AHG92286.1"/>
    <property type="molecule type" value="Genomic_DNA"/>
</dbReference>
<keyword evidence="3" id="KW-1185">Reference proteome</keyword>
<keyword evidence="1" id="KW-0732">Signal</keyword>
<proteinExistence type="predicted"/>
<dbReference type="KEGG" id="gba:J421_4751"/>
<protein>
    <recommendedName>
        <fullName evidence="4">TonB-dependent receptor plug domain-containing protein</fullName>
    </recommendedName>
</protein>